<keyword evidence="3" id="KW-1185">Reference proteome</keyword>
<dbReference type="Proteomes" id="UP000829196">
    <property type="component" value="Unassembled WGS sequence"/>
</dbReference>
<comment type="caution">
    <text evidence="2">The sequence shown here is derived from an EMBL/GenBank/DDBJ whole genome shotgun (WGS) entry which is preliminary data.</text>
</comment>
<dbReference type="AlphaFoldDB" id="A0A8T3AEN4"/>
<sequence length="459" mass="51286">MDCGRRSAVDDDRSRKTRLAVDDDRRQGRWAADDARSRIAFYQAQSKKSLDQVDRNLDRIRETLRSIRRMKMSSATIPRHSSSSIPSSASRKRHPSRHTPTVADDYALLELPLKWRDPPPEYPPLELPLRWRHPPPLQCRTRVPKPPPVPPFASDSKCSFEDDMEQSEAHIVSNGDMNDDEDSSSDLLDRETDADSTAAQLIRTRLECQYSIPLDSQIPDPTHTADTSIPFDHISGITGVNGFADNIQDLAYPESTELPHSRIYSYQTSISSEYSVASFLEGNADDFSDLLYKNLPASQFKKGVEEAMKFLPNEVKLVVDAGDIGVESPHDPKEDLASIEGRFEDASGSVMADTSTCTGGNGGELKPAAMPPTSVMTRHGEIFKTHLLGYPMRYAGKPRSRPFRPRSNPHVQREALQLCIPHGPRSNPHVQREGGLQALHWSCTRALLAVRSDYHPVAQ</sequence>
<feature type="region of interest" description="Disordered" evidence="1">
    <location>
        <begin position="140"/>
        <end position="196"/>
    </location>
</feature>
<name>A0A8T3AEN4_DENNO</name>
<reference evidence="2" key="1">
    <citation type="journal article" date="2022" name="Front. Genet.">
        <title>Chromosome-Scale Assembly of the Dendrobium nobile Genome Provides Insights Into the Molecular Mechanism of the Biosynthesis of the Medicinal Active Ingredient of Dendrobium.</title>
        <authorList>
            <person name="Xu Q."/>
            <person name="Niu S.-C."/>
            <person name="Li K.-L."/>
            <person name="Zheng P.-J."/>
            <person name="Zhang X.-J."/>
            <person name="Jia Y."/>
            <person name="Liu Y."/>
            <person name="Niu Y.-X."/>
            <person name="Yu L.-H."/>
            <person name="Chen D.-F."/>
            <person name="Zhang G.-Q."/>
        </authorList>
    </citation>
    <scope>NUCLEOTIDE SEQUENCE</scope>
    <source>
        <tissue evidence="2">Leaf</tissue>
    </source>
</reference>
<gene>
    <name evidence="2" type="ORF">KFK09_024771</name>
</gene>
<evidence type="ECO:0000313" key="2">
    <source>
        <dbReference type="EMBL" id="KAI0494630.1"/>
    </source>
</evidence>
<evidence type="ECO:0000313" key="3">
    <source>
        <dbReference type="Proteomes" id="UP000829196"/>
    </source>
</evidence>
<accession>A0A8T3AEN4</accession>
<feature type="region of interest" description="Disordered" evidence="1">
    <location>
        <begin position="69"/>
        <end position="103"/>
    </location>
</feature>
<organism evidence="2 3">
    <name type="scientific">Dendrobium nobile</name>
    <name type="common">Orchid</name>
    <dbReference type="NCBI Taxonomy" id="94219"/>
    <lineage>
        <taxon>Eukaryota</taxon>
        <taxon>Viridiplantae</taxon>
        <taxon>Streptophyta</taxon>
        <taxon>Embryophyta</taxon>
        <taxon>Tracheophyta</taxon>
        <taxon>Spermatophyta</taxon>
        <taxon>Magnoliopsida</taxon>
        <taxon>Liliopsida</taxon>
        <taxon>Asparagales</taxon>
        <taxon>Orchidaceae</taxon>
        <taxon>Epidendroideae</taxon>
        <taxon>Malaxideae</taxon>
        <taxon>Dendrobiinae</taxon>
        <taxon>Dendrobium</taxon>
    </lineage>
</organism>
<evidence type="ECO:0000256" key="1">
    <source>
        <dbReference type="SAM" id="MobiDB-lite"/>
    </source>
</evidence>
<dbReference type="EMBL" id="JAGYWB010000017">
    <property type="protein sequence ID" value="KAI0494630.1"/>
    <property type="molecule type" value="Genomic_DNA"/>
</dbReference>
<protein>
    <submittedName>
        <fullName evidence="2">Uncharacterized protein</fullName>
    </submittedName>
</protein>
<proteinExistence type="predicted"/>